<name>A0A8B7Z5A5_ACAPL</name>
<dbReference type="SMART" id="SM00005">
    <property type="entry name" value="DEATH"/>
    <property type="match status" value="1"/>
</dbReference>
<proteinExistence type="predicted"/>
<gene>
    <name evidence="4" type="primary">LOC110983518</name>
</gene>
<feature type="domain" description="Death" evidence="2">
    <location>
        <begin position="502"/>
        <end position="583"/>
    </location>
</feature>
<protein>
    <submittedName>
        <fullName evidence="4">Uncharacterized protein LOC110983518 isoform X1</fullName>
    </submittedName>
</protein>
<dbReference type="InterPro" id="IPR011029">
    <property type="entry name" value="DEATH-like_dom_sf"/>
</dbReference>
<dbReference type="Pfam" id="PF00531">
    <property type="entry name" value="Death"/>
    <property type="match status" value="1"/>
</dbReference>
<evidence type="ECO:0000256" key="1">
    <source>
        <dbReference type="SAM" id="MobiDB-lite"/>
    </source>
</evidence>
<evidence type="ECO:0000259" key="2">
    <source>
        <dbReference type="PROSITE" id="PS50017"/>
    </source>
</evidence>
<dbReference type="GeneID" id="110983518"/>
<keyword evidence="3" id="KW-1185">Reference proteome</keyword>
<feature type="region of interest" description="Disordered" evidence="1">
    <location>
        <begin position="591"/>
        <end position="617"/>
    </location>
</feature>
<evidence type="ECO:0000313" key="4">
    <source>
        <dbReference type="RefSeq" id="XP_022098516.1"/>
    </source>
</evidence>
<evidence type="ECO:0000313" key="3">
    <source>
        <dbReference type="Proteomes" id="UP000694845"/>
    </source>
</evidence>
<dbReference type="CDD" id="cd01670">
    <property type="entry name" value="Death"/>
    <property type="match status" value="1"/>
</dbReference>
<sequence length="630" mass="71568">MAETSWNAKSKRAPMKSVTEDPSQLQFTPQRSKFGATQAGQTRLPAGAISEEDTPSPLEIGEIRSRAAQLKERIWRLRLPSRHSTGQETAQWEEQKDLIVHKQELDEKRLLLISEQKNKIDGTVLDVKMRALWSENRLVALKRELLREENLLSISEEKGPISPKDRSKSDDIRSEIANALTNLIKIQDDLLYYQPVFWKYRFQHHSQSYLFHEVLVYAESILFILESQVGLQKGKEANKSTDEQSRINSLRRVADAQQELLNMQKMTYQEMIGTTQEKETHSQGESEEEKTELLQGMSVIRQEKGTPGQAESVKEIKQTEDASKQLELILEQTQVAAEIKREDHHVTVEEIHSHFSAMFETTLDALLLLTSSSTLTLEHLMEGFSDFFWVIGCIDGISDNSHGGWHVTQLGRALSHTNQRIVREIKKTAVAGELSPIFDVKELRFPEQKIKQKLNCARLPKVKWGQTAPSTSRSIAQPTESLSYAPFCIQSDGVPLRKSTDHEKLLSQIASELGEEWERLATTLGVSSSKIFQLKENNRGSIGNAMFQMLLWWHQGGGQLADLVSTLDDVGRNDLATDLQDMINRNLALQSTRSSHRPRHTQNAYKQGFTEGKERRGVSHKLERASCHVC</sequence>
<dbReference type="InterPro" id="IPR000488">
    <property type="entry name" value="Death_dom"/>
</dbReference>
<feature type="region of interest" description="Disordered" evidence="1">
    <location>
        <begin position="1"/>
        <end position="55"/>
    </location>
</feature>
<dbReference type="RefSeq" id="XP_022098516.1">
    <property type="nucleotide sequence ID" value="XM_022242824.1"/>
</dbReference>
<dbReference type="Proteomes" id="UP000694845">
    <property type="component" value="Unplaced"/>
</dbReference>
<dbReference type="PANTHER" id="PTHR15077">
    <property type="entry name" value="FAS-ASSOCIATING DEATH DOMAIN-CONTAINING PROTEIN FADD"/>
    <property type="match status" value="1"/>
</dbReference>
<accession>A0A8B7Z5A5</accession>
<dbReference type="Gene3D" id="1.10.533.10">
    <property type="entry name" value="Death Domain, Fas"/>
    <property type="match status" value="1"/>
</dbReference>
<dbReference type="InterPro" id="IPR016729">
    <property type="entry name" value="FADD"/>
</dbReference>
<reference evidence="4" key="1">
    <citation type="submission" date="2025-08" db="UniProtKB">
        <authorList>
            <consortium name="RefSeq"/>
        </authorList>
    </citation>
    <scope>IDENTIFICATION</scope>
</reference>
<dbReference type="SUPFAM" id="SSF47986">
    <property type="entry name" value="DEATH domain"/>
    <property type="match status" value="1"/>
</dbReference>
<dbReference type="AlphaFoldDB" id="A0A8B7Z5A5"/>
<organism evidence="3 4">
    <name type="scientific">Acanthaster planci</name>
    <name type="common">Crown-of-thorns starfish</name>
    <dbReference type="NCBI Taxonomy" id="133434"/>
    <lineage>
        <taxon>Eukaryota</taxon>
        <taxon>Metazoa</taxon>
        <taxon>Echinodermata</taxon>
        <taxon>Eleutherozoa</taxon>
        <taxon>Asterozoa</taxon>
        <taxon>Asteroidea</taxon>
        <taxon>Valvatacea</taxon>
        <taxon>Valvatida</taxon>
        <taxon>Acanthasteridae</taxon>
        <taxon>Acanthaster</taxon>
    </lineage>
</organism>
<feature type="compositionally biased region" description="Polar residues" evidence="1">
    <location>
        <begin position="20"/>
        <end position="31"/>
    </location>
</feature>
<dbReference type="OrthoDB" id="6118651at2759"/>
<dbReference type="KEGG" id="aplc:110983518"/>
<dbReference type="GO" id="GO:0007165">
    <property type="term" value="P:signal transduction"/>
    <property type="evidence" value="ECO:0007669"/>
    <property type="project" value="InterPro"/>
</dbReference>
<dbReference type="PROSITE" id="PS50017">
    <property type="entry name" value="DEATH_DOMAIN"/>
    <property type="match status" value="1"/>
</dbReference>